<feature type="region of interest" description="Disordered" evidence="1">
    <location>
        <begin position="161"/>
        <end position="180"/>
    </location>
</feature>
<dbReference type="AlphaFoldDB" id="A0A5B7DCP6"/>
<comment type="caution">
    <text evidence="2">The sequence shown here is derived from an EMBL/GenBank/DDBJ whole genome shotgun (WGS) entry which is preliminary data.</text>
</comment>
<evidence type="ECO:0000313" key="2">
    <source>
        <dbReference type="EMBL" id="MPC19058.1"/>
    </source>
</evidence>
<dbReference type="EMBL" id="VSRR010000734">
    <property type="protein sequence ID" value="MPC19058.1"/>
    <property type="molecule type" value="Genomic_DNA"/>
</dbReference>
<reference evidence="2 3" key="1">
    <citation type="submission" date="2019-05" db="EMBL/GenBank/DDBJ databases">
        <title>Another draft genome of Portunus trituberculatus and its Hox gene families provides insights of decapod evolution.</title>
        <authorList>
            <person name="Jeong J.-H."/>
            <person name="Song I."/>
            <person name="Kim S."/>
            <person name="Choi T."/>
            <person name="Kim D."/>
            <person name="Ryu S."/>
            <person name="Kim W."/>
        </authorList>
    </citation>
    <scope>NUCLEOTIDE SEQUENCE [LARGE SCALE GENOMIC DNA]</scope>
    <source>
        <tissue evidence="2">Muscle</tissue>
    </source>
</reference>
<evidence type="ECO:0000313" key="3">
    <source>
        <dbReference type="Proteomes" id="UP000324222"/>
    </source>
</evidence>
<proteinExistence type="predicted"/>
<gene>
    <name evidence="2" type="ORF">E2C01_011964</name>
</gene>
<evidence type="ECO:0000256" key="1">
    <source>
        <dbReference type="SAM" id="MobiDB-lite"/>
    </source>
</evidence>
<keyword evidence="3" id="KW-1185">Reference proteome</keyword>
<sequence>MIQWRSNNDKSKEKANEGIQADTDFSSSLLTSSLLLHLYLHSVSLSIPNIIFHSPFLPSQYSLLIPNIIIPSPSLPTQYPDFTPHITSGILCCLPISAFAQAHFMRPNPTPLPRQVLVTAPVPAGLQDQRLIHQRYKRSITPRICGGLSCSSSAIVGKPLQTPAEESQSDGAGTRAPSLC</sequence>
<dbReference type="Proteomes" id="UP000324222">
    <property type="component" value="Unassembled WGS sequence"/>
</dbReference>
<name>A0A5B7DCP6_PORTR</name>
<protein>
    <submittedName>
        <fullName evidence="2">Uncharacterized protein</fullName>
    </submittedName>
</protein>
<accession>A0A5B7DCP6</accession>
<organism evidence="2 3">
    <name type="scientific">Portunus trituberculatus</name>
    <name type="common">Swimming crab</name>
    <name type="synonym">Neptunus trituberculatus</name>
    <dbReference type="NCBI Taxonomy" id="210409"/>
    <lineage>
        <taxon>Eukaryota</taxon>
        <taxon>Metazoa</taxon>
        <taxon>Ecdysozoa</taxon>
        <taxon>Arthropoda</taxon>
        <taxon>Crustacea</taxon>
        <taxon>Multicrustacea</taxon>
        <taxon>Malacostraca</taxon>
        <taxon>Eumalacostraca</taxon>
        <taxon>Eucarida</taxon>
        <taxon>Decapoda</taxon>
        <taxon>Pleocyemata</taxon>
        <taxon>Brachyura</taxon>
        <taxon>Eubrachyura</taxon>
        <taxon>Portunoidea</taxon>
        <taxon>Portunidae</taxon>
        <taxon>Portuninae</taxon>
        <taxon>Portunus</taxon>
    </lineage>
</organism>